<feature type="compositionally biased region" description="Low complexity" evidence="1">
    <location>
        <begin position="59"/>
        <end position="98"/>
    </location>
</feature>
<gene>
    <name evidence="2" type="ORF">CYMTET_36332</name>
</gene>
<evidence type="ECO:0000313" key="2">
    <source>
        <dbReference type="EMBL" id="KAK3254452.1"/>
    </source>
</evidence>
<dbReference type="AlphaFoldDB" id="A0AAE0F7L4"/>
<comment type="caution">
    <text evidence="2">The sequence shown here is derived from an EMBL/GenBank/DDBJ whole genome shotgun (WGS) entry which is preliminary data.</text>
</comment>
<protein>
    <submittedName>
        <fullName evidence="2">Uncharacterized protein</fullName>
    </submittedName>
</protein>
<reference evidence="2 3" key="1">
    <citation type="journal article" date="2015" name="Genome Biol. Evol.">
        <title>Comparative Genomics of a Bacterivorous Green Alga Reveals Evolutionary Causalities and Consequences of Phago-Mixotrophic Mode of Nutrition.</title>
        <authorList>
            <person name="Burns J.A."/>
            <person name="Paasch A."/>
            <person name="Narechania A."/>
            <person name="Kim E."/>
        </authorList>
    </citation>
    <scope>NUCLEOTIDE SEQUENCE [LARGE SCALE GENOMIC DNA]</scope>
    <source>
        <strain evidence="2 3">PLY_AMNH</strain>
    </source>
</reference>
<dbReference type="EMBL" id="LGRX02023569">
    <property type="protein sequence ID" value="KAK3254452.1"/>
    <property type="molecule type" value="Genomic_DNA"/>
</dbReference>
<name>A0AAE0F7L4_9CHLO</name>
<evidence type="ECO:0000256" key="1">
    <source>
        <dbReference type="SAM" id="MobiDB-lite"/>
    </source>
</evidence>
<feature type="region of interest" description="Disordered" evidence="1">
    <location>
        <begin position="59"/>
        <end position="105"/>
    </location>
</feature>
<proteinExistence type="predicted"/>
<evidence type="ECO:0000313" key="3">
    <source>
        <dbReference type="Proteomes" id="UP001190700"/>
    </source>
</evidence>
<keyword evidence="3" id="KW-1185">Reference proteome</keyword>
<dbReference type="Proteomes" id="UP001190700">
    <property type="component" value="Unassembled WGS sequence"/>
</dbReference>
<accession>A0AAE0F7L4</accession>
<organism evidence="2 3">
    <name type="scientific">Cymbomonas tetramitiformis</name>
    <dbReference type="NCBI Taxonomy" id="36881"/>
    <lineage>
        <taxon>Eukaryota</taxon>
        <taxon>Viridiplantae</taxon>
        <taxon>Chlorophyta</taxon>
        <taxon>Pyramimonadophyceae</taxon>
        <taxon>Pyramimonadales</taxon>
        <taxon>Pyramimonadaceae</taxon>
        <taxon>Cymbomonas</taxon>
    </lineage>
</organism>
<sequence length="201" mass="20922">MKGWLQILLKTAWTPDMSQNRRCMQAEGLVVILMGYFLSKLAHADSLWYGLDSTSYLSPSSPTASPSASPTSISPTSSSPTSSPTTSAPITAAPTAAPVNKLTNGDFESDSVTSGTYLTTSAITGWTVALLSGTNELSQTVPLIRQSSSDWGGLSSGTDGGNNYLGLQGTNTIIYQSLTLSTSTSYVISLLAAGRPSVVRA</sequence>